<dbReference type="PANTHER" id="PTHR43210">
    <property type="entry name" value="DETHIOBIOTIN SYNTHETASE"/>
    <property type="match status" value="1"/>
</dbReference>
<keyword evidence="5" id="KW-0093">Biotin biosynthesis</keyword>
<keyword evidence="2 8" id="KW-0436">Ligase</keyword>
<dbReference type="PIRSF" id="PIRSF006755">
    <property type="entry name" value="DTB_synth"/>
    <property type="match status" value="1"/>
</dbReference>
<dbReference type="InterPro" id="IPR004472">
    <property type="entry name" value="DTB_synth_BioD"/>
</dbReference>
<dbReference type="FunFam" id="3.40.50.300:FF:000292">
    <property type="entry name" value="ATP-dependent dethiobiotin synthetase BioD"/>
    <property type="match status" value="1"/>
</dbReference>
<dbReference type="EC" id="6.3.3.3" evidence="8"/>
<evidence type="ECO:0000256" key="1">
    <source>
        <dbReference type="ARBA" id="ARBA00022490"/>
    </source>
</evidence>
<keyword evidence="1" id="KW-0963">Cytoplasm</keyword>
<name>A0A3B0ZSH5_9ZZZZ</name>
<dbReference type="HAMAP" id="MF_00336">
    <property type="entry name" value="BioD"/>
    <property type="match status" value="1"/>
</dbReference>
<dbReference type="PANTHER" id="PTHR43210:SF5">
    <property type="entry name" value="DETHIOBIOTIN SYNTHETASE"/>
    <property type="match status" value="1"/>
</dbReference>
<keyword evidence="3" id="KW-0479">Metal-binding</keyword>
<evidence type="ECO:0000256" key="4">
    <source>
        <dbReference type="ARBA" id="ARBA00022741"/>
    </source>
</evidence>
<dbReference type="GO" id="GO:0000287">
    <property type="term" value="F:magnesium ion binding"/>
    <property type="evidence" value="ECO:0007669"/>
    <property type="project" value="InterPro"/>
</dbReference>
<dbReference type="CDD" id="cd03109">
    <property type="entry name" value="DTBS"/>
    <property type="match status" value="1"/>
</dbReference>
<evidence type="ECO:0000256" key="5">
    <source>
        <dbReference type="ARBA" id="ARBA00022756"/>
    </source>
</evidence>
<dbReference type="GO" id="GO:0004141">
    <property type="term" value="F:dethiobiotin synthase activity"/>
    <property type="evidence" value="ECO:0007669"/>
    <property type="project" value="UniProtKB-EC"/>
</dbReference>
<accession>A0A3B0ZSH5</accession>
<evidence type="ECO:0000256" key="3">
    <source>
        <dbReference type="ARBA" id="ARBA00022723"/>
    </source>
</evidence>
<dbReference type="GO" id="GO:0042803">
    <property type="term" value="F:protein homodimerization activity"/>
    <property type="evidence" value="ECO:0007669"/>
    <property type="project" value="UniProtKB-ARBA"/>
</dbReference>
<dbReference type="NCBIfam" id="TIGR00347">
    <property type="entry name" value="bioD"/>
    <property type="match status" value="1"/>
</dbReference>
<dbReference type="GO" id="GO:0009102">
    <property type="term" value="P:biotin biosynthetic process"/>
    <property type="evidence" value="ECO:0007669"/>
    <property type="project" value="UniProtKB-UniPathway"/>
</dbReference>
<evidence type="ECO:0000313" key="8">
    <source>
        <dbReference type="EMBL" id="VAW96418.1"/>
    </source>
</evidence>
<sequence length="228" mass="25041">MKKGYFITGTDTSVGKTYFSVALVHVLRNQGKTVAVMKPVASGGTYDSGELRNEDAQLLLDASGLDIPYELVNPYVFEAPVAPHIAAAENNIKISLPYIVDAYNQLAAKADVVVVEGVGGWHVPLVVDDEPSRYYSMVDLALQLKLPVIMVVGMRLGCLNHALLTAQAIRGSKLKFYAWVANTLEDEMPRYTENIESLKQLIVEPLLAEIPFNATEQSIARLLHKNNL</sequence>
<dbReference type="Pfam" id="PF13500">
    <property type="entry name" value="AAA_26"/>
    <property type="match status" value="1"/>
</dbReference>
<keyword evidence="7" id="KW-0460">Magnesium</keyword>
<dbReference type="GO" id="GO:0005524">
    <property type="term" value="F:ATP binding"/>
    <property type="evidence" value="ECO:0007669"/>
    <property type="project" value="UniProtKB-KW"/>
</dbReference>
<protein>
    <submittedName>
        <fullName evidence="8">Dethiobiotin synthetase</fullName>
        <ecNumber evidence="8">6.3.3.3</ecNumber>
    </submittedName>
</protein>
<evidence type="ECO:0000256" key="2">
    <source>
        <dbReference type="ARBA" id="ARBA00022598"/>
    </source>
</evidence>
<dbReference type="InterPro" id="IPR027417">
    <property type="entry name" value="P-loop_NTPase"/>
</dbReference>
<proteinExistence type="inferred from homology"/>
<dbReference type="Gene3D" id="3.40.50.300">
    <property type="entry name" value="P-loop containing nucleotide triphosphate hydrolases"/>
    <property type="match status" value="1"/>
</dbReference>
<dbReference type="AlphaFoldDB" id="A0A3B0ZSH5"/>
<dbReference type="EMBL" id="UOFT01000052">
    <property type="protein sequence ID" value="VAW96418.1"/>
    <property type="molecule type" value="Genomic_DNA"/>
</dbReference>
<evidence type="ECO:0000256" key="6">
    <source>
        <dbReference type="ARBA" id="ARBA00022840"/>
    </source>
</evidence>
<organism evidence="8">
    <name type="scientific">hydrothermal vent metagenome</name>
    <dbReference type="NCBI Taxonomy" id="652676"/>
    <lineage>
        <taxon>unclassified sequences</taxon>
        <taxon>metagenomes</taxon>
        <taxon>ecological metagenomes</taxon>
    </lineage>
</organism>
<keyword evidence="4" id="KW-0547">Nucleotide-binding</keyword>
<keyword evidence="6" id="KW-0067">ATP-binding</keyword>
<reference evidence="8" key="1">
    <citation type="submission" date="2018-06" db="EMBL/GenBank/DDBJ databases">
        <authorList>
            <person name="Zhirakovskaya E."/>
        </authorList>
    </citation>
    <scope>NUCLEOTIDE SEQUENCE</scope>
</reference>
<evidence type="ECO:0000256" key="7">
    <source>
        <dbReference type="ARBA" id="ARBA00022842"/>
    </source>
</evidence>
<dbReference type="SUPFAM" id="SSF52540">
    <property type="entry name" value="P-loop containing nucleoside triphosphate hydrolases"/>
    <property type="match status" value="1"/>
</dbReference>
<dbReference type="GO" id="GO:0005829">
    <property type="term" value="C:cytosol"/>
    <property type="evidence" value="ECO:0007669"/>
    <property type="project" value="TreeGrafter"/>
</dbReference>
<gene>
    <name evidence="8" type="ORF">MNBD_GAMMA23-1768</name>
</gene>
<dbReference type="UniPathway" id="UPA00078"/>